<feature type="transmembrane region" description="Helical" evidence="7">
    <location>
        <begin position="383"/>
        <end position="404"/>
    </location>
</feature>
<keyword evidence="10" id="KW-1185">Reference proteome</keyword>
<accession>A0A916R2M0</accession>
<dbReference type="Pfam" id="PF00482">
    <property type="entry name" value="T2SSF"/>
    <property type="match status" value="2"/>
</dbReference>
<feature type="domain" description="Type II secretion system protein GspF" evidence="8">
    <location>
        <begin position="280"/>
        <end position="402"/>
    </location>
</feature>
<dbReference type="InterPro" id="IPR003004">
    <property type="entry name" value="GspF/PilC"/>
</dbReference>
<feature type="domain" description="Type II secretion system protein GspF" evidence="8">
    <location>
        <begin position="77"/>
        <end position="198"/>
    </location>
</feature>
<sequence>MNTYKYTAYSDTGKRKDGVIIAESESHAASLLKEKSLFASQIELRRSKGTGKGSGKAGGGLFAAKRNRLGADLRAVFTRQMAVLLAADLPSDAALDAVRASGVAGPINTVATELKAAVLEGLPLSDALERADMGLPPYYIAAVRAGESSGDLAAVFEELATYLENAGSDRAQIATALIYPAFVAAVSIVVCAILMINVAPEIVSMFEVSGRELPQLTRVMLGISDWIQAHWLVLVLGAIGAIIAFRLALRLPRFRDGWHGFLLRVPVLGRLIRLSSAAQYLRTLALIIASRQTILDATTHAAEVMTITRFRAQADRVSEAVRSGESLSSALRHLTLIPPVAAQLVNAGEASARLARMSERAAHLVETWASNARKRFTALLDPMLMMFVGTMVLVIVLSVLLPIFDLQSVIAG</sequence>
<dbReference type="AlphaFoldDB" id="A0A916R2M0"/>
<evidence type="ECO:0000256" key="1">
    <source>
        <dbReference type="ARBA" id="ARBA00004651"/>
    </source>
</evidence>
<dbReference type="Proteomes" id="UP000628017">
    <property type="component" value="Unassembled WGS sequence"/>
</dbReference>
<reference evidence="9" key="1">
    <citation type="journal article" date="2014" name="Int. J. Syst. Evol. Microbiol.">
        <title>Complete genome sequence of Corynebacterium casei LMG S-19264T (=DSM 44701T), isolated from a smear-ripened cheese.</title>
        <authorList>
            <consortium name="US DOE Joint Genome Institute (JGI-PGF)"/>
            <person name="Walter F."/>
            <person name="Albersmeier A."/>
            <person name="Kalinowski J."/>
            <person name="Ruckert C."/>
        </authorList>
    </citation>
    <scope>NUCLEOTIDE SEQUENCE</scope>
    <source>
        <strain evidence="9">CGMCC 1.15880</strain>
    </source>
</reference>
<evidence type="ECO:0000313" key="9">
    <source>
        <dbReference type="EMBL" id="GGA29355.1"/>
    </source>
</evidence>
<dbReference type="PRINTS" id="PR00812">
    <property type="entry name" value="BCTERIALGSPF"/>
</dbReference>
<dbReference type="Gene3D" id="1.20.81.30">
    <property type="entry name" value="Type II secretion system (T2SS), domain F"/>
    <property type="match status" value="2"/>
</dbReference>
<dbReference type="EMBL" id="BMKA01000006">
    <property type="protein sequence ID" value="GGA29355.1"/>
    <property type="molecule type" value="Genomic_DNA"/>
</dbReference>
<reference evidence="9" key="2">
    <citation type="submission" date="2020-09" db="EMBL/GenBank/DDBJ databases">
        <authorList>
            <person name="Sun Q."/>
            <person name="Zhou Y."/>
        </authorList>
    </citation>
    <scope>NUCLEOTIDE SEQUENCE</scope>
    <source>
        <strain evidence="9">CGMCC 1.15880</strain>
    </source>
</reference>
<organism evidence="9 10">
    <name type="scientific">Neptunicoccus cionae</name>
    <dbReference type="NCBI Taxonomy" id="2035344"/>
    <lineage>
        <taxon>Bacteria</taxon>
        <taxon>Pseudomonadati</taxon>
        <taxon>Pseudomonadota</taxon>
        <taxon>Alphaproteobacteria</taxon>
        <taxon>Rhodobacterales</taxon>
        <taxon>Paracoccaceae</taxon>
        <taxon>Neptunicoccus</taxon>
    </lineage>
</organism>
<proteinExistence type="inferred from homology"/>
<keyword evidence="4 7" id="KW-0812">Transmembrane</keyword>
<dbReference type="PANTHER" id="PTHR30012:SF0">
    <property type="entry name" value="TYPE II SECRETION SYSTEM PROTEIN F-RELATED"/>
    <property type="match status" value="1"/>
</dbReference>
<gene>
    <name evidence="9" type="primary">xcpS</name>
    <name evidence="9" type="ORF">GCM10011498_33140</name>
</gene>
<dbReference type="InterPro" id="IPR018076">
    <property type="entry name" value="T2SS_GspF_dom"/>
</dbReference>
<evidence type="ECO:0000256" key="3">
    <source>
        <dbReference type="ARBA" id="ARBA00022475"/>
    </source>
</evidence>
<evidence type="ECO:0000256" key="7">
    <source>
        <dbReference type="SAM" id="Phobius"/>
    </source>
</evidence>
<dbReference type="GO" id="GO:0015628">
    <property type="term" value="P:protein secretion by the type II secretion system"/>
    <property type="evidence" value="ECO:0007669"/>
    <property type="project" value="TreeGrafter"/>
</dbReference>
<feature type="transmembrane region" description="Helical" evidence="7">
    <location>
        <begin position="177"/>
        <end position="199"/>
    </location>
</feature>
<evidence type="ECO:0000256" key="5">
    <source>
        <dbReference type="ARBA" id="ARBA00022989"/>
    </source>
</evidence>
<evidence type="ECO:0000313" key="10">
    <source>
        <dbReference type="Proteomes" id="UP000628017"/>
    </source>
</evidence>
<evidence type="ECO:0000259" key="8">
    <source>
        <dbReference type="Pfam" id="PF00482"/>
    </source>
</evidence>
<evidence type="ECO:0000256" key="4">
    <source>
        <dbReference type="ARBA" id="ARBA00022692"/>
    </source>
</evidence>
<dbReference type="InterPro" id="IPR042094">
    <property type="entry name" value="T2SS_GspF_sf"/>
</dbReference>
<keyword evidence="5 7" id="KW-1133">Transmembrane helix</keyword>
<dbReference type="PANTHER" id="PTHR30012">
    <property type="entry name" value="GENERAL SECRETION PATHWAY PROTEIN"/>
    <property type="match status" value="1"/>
</dbReference>
<comment type="subcellular location">
    <subcellularLocation>
        <location evidence="1">Cell membrane</location>
        <topology evidence="1">Multi-pass membrane protein</topology>
    </subcellularLocation>
</comment>
<dbReference type="GO" id="GO:0005886">
    <property type="term" value="C:plasma membrane"/>
    <property type="evidence" value="ECO:0007669"/>
    <property type="project" value="UniProtKB-SubCell"/>
</dbReference>
<dbReference type="RefSeq" id="WP_188677998.1">
    <property type="nucleotide sequence ID" value="NZ_BMKA01000006.1"/>
</dbReference>
<name>A0A916R2M0_9RHOB</name>
<feature type="transmembrane region" description="Helical" evidence="7">
    <location>
        <begin position="229"/>
        <end position="249"/>
    </location>
</feature>
<protein>
    <submittedName>
        <fullName evidence="9">Type II secretion system protein F</fullName>
    </submittedName>
</protein>
<evidence type="ECO:0000256" key="6">
    <source>
        <dbReference type="ARBA" id="ARBA00023136"/>
    </source>
</evidence>
<comment type="caution">
    <text evidence="9">The sequence shown here is derived from an EMBL/GenBank/DDBJ whole genome shotgun (WGS) entry which is preliminary data.</text>
</comment>
<keyword evidence="6 7" id="KW-0472">Membrane</keyword>
<evidence type="ECO:0000256" key="2">
    <source>
        <dbReference type="ARBA" id="ARBA00005745"/>
    </source>
</evidence>
<comment type="similarity">
    <text evidence="2">Belongs to the GSP F family.</text>
</comment>
<keyword evidence="3" id="KW-1003">Cell membrane</keyword>